<feature type="region of interest" description="Disordered" evidence="1">
    <location>
        <begin position="822"/>
        <end position="843"/>
    </location>
</feature>
<evidence type="ECO:0000313" key="2">
    <source>
        <dbReference type="EMBL" id="UQC85289.1"/>
    </source>
</evidence>
<dbReference type="GeneID" id="73344768"/>
<evidence type="ECO:0000313" key="3">
    <source>
        <dbReference type="Proteomes" id="UP000830671"/>
    </source>
</evidence>
<reference evidence="2" key="1">
    <citation type="journal article" date="2021" name="Mol. Plant Microbe Interact.">
        <title>Complete Genome Sequence of the Plant-Pathogenic Fungus Colletotrichum lupini.</title>
        <authorList>
            <person name="Baroncelli R."/>
            <person name="Pensec F."/>
            <person name="Da Lio D."/>
            <person name="Boufleur T."/>
            <person name="Vicente I."/>
            <person name="Sarrocco S."/>
            <person name="Picot A."/>
            <person name="Baraldi E."/>
            <person name="Sukno S."/>
            <person name="Thon M."/>
            <person name="Le Floch G."/>
        </authorList>
    </citation>
    <scope>NUCLEOTIDE SEQUENCE</scope>
    <source>
        <strain evidence="2">IMI 504893</strain>
    </source>
</reference>
<dbReference type="KEGG" id="clup:CLUP02_10786"/>
<feature type="region of interest" description="Disordered" evidence="1">
    <location>
        <begin position="320"/>
        <end position="339"/>
    </location>
</feature>
<feature type="region of interest" description="Disordered" evidence="1">
    <location>
        <begin position="698"/>
        <end position="746"/>
    </location>
</feature>
<feature type="compositionally biased region" description="Polar residues" evidence="1">
    <location>
        <begin position="735"/>
        <end position="746"/>
    </location>
</feature>
<organism evidence="2 3">
    <name type="scientific">Colletotrichum lupini</name>
    <dbReference type="NCBI Taxonomy" id="145971"/>
    <lineage>
        <taxon>Eukaryota</taxon>
        <taxon>Fungi</taxon>
        <taxon>Dikarya</taxon>
        <taxon>Ascomycota</taxon>
        <taxon>Pezizomycotina</taxon>
        <taxon>Sordariomycetes</taxon>
        <taxon>Hypocreomycetidae</taxon>
        <taxon>Glomerellales</taxon>
        <taxon>Glomerellaceae</taxon>
        <taxon>Colletotrichum</taxon>
        <taxon>Colletotrichum acutatum species complex</taxon>
    </lineage>
</organism>
<dbReference type="RefSeq" id="XP_049146903.1">
    <property type="nucleotide sequence ID" value="XM_049289758.1"/>
</dbReference>
<feature type="compositionally biased region" description="Basic and acidic residues" evidence="1">
    <location>
        <begin position="834"/>
        <end position="843"/>
    </location>
</feature>
<proteinExistence type="predicted"/>
<sequence>MSTNFGKDAVAHRMTVLCRELIGPEISFGQGHFTCQSAQQGDDHQPCHISVFSLANHGPGAAFLNVLPLGNLDINLQCKRRFNITLQHVVTAVCTFMSPQIHFPRLVYFDKSNIVLACLLIGASNVLLGRSHSRLDLLANPSCRLEVFYAQLPASAYLHTCSTVFAWQKFIPICGTITWPIPVKSTNRMRLRRRDRVDYELEFFNAQNSGRPSFGPKGHSTKAECEQVFVQSTYKIQPTSNRVSTKRTIATASKLFCWPSTIYIAHCANHTWFFALFATEEAESHPTGISHSVTPWYVTLESSSAQLSALCTNQHKLLNHPTASPQRAKGPNHYGSTKQPTECQPWVVLKEENFVIILHSSGTRYIYANARKTAKSPFPTNLPAHRMERPGGDGATKAQSHRQAGCASSTRTRATLGPVHQETAPVFQNKLVEVLLSPHMTANLTRTIRNTNTEGPHHGKPQSESAPRLDRNSSPSSLPPRAGGGYSGHLSVTGSCLKHNALKGSGSWEGQVSHTLHSSASCLPKRDPFALAAHLQDKCGKRETRKEEKRTLVFPTLAFRRFCLAFRRVSSLTTSNELEPNGDRRNIPSACQPVTSESTWVRSKFPPSSLQVSLTDIKSLRFIRAGSGRDAVGHPFLRLLALIKGKRFSNGVCASPKAGCERASLPFCTRRISNRHPRIMYGDFSTRWLPRTVMNLALTPGHGTNQTRSPLTKRSPPYSGRKVAPLTPLVGGRSLPTTSAAQPSRVSNFATEHAKPKKRLHSVLMALDSSPTNPHRSSLRSCNSTVAVNILISRVFYTQDIQIRMHELGCHAAFHLYNATPQEGNRSRRTSLASKHDLIWEKR</sequence>
<dbReference type="Proteomes" id="UP000830671">
    <property type="component" value="Chromosome 5"/>
</dbReference>
<name>A0A9Q8SX86_9PEZI</name>
<keyword evidence="3" id="KW-1185">Reference proteome</keyword>
<feature type="region of interest" description="Disordered" evidence="1">
    <location>
        <begin position="449"/>
        <end position="485"/>
    </location>
</feature>
<dbReference type="AlphaFoldDB" id="A0A9Q8SX86"/>
<dbReference type="EMBL" id="CP019477">
    <property type="protein sequence ID" value="UQC85289.1"/>
    <property type="molecule type" value="Genomic_DNA"/>
</dbReference>
<gene>
    <name evidence="2" type="ORF">CLUP02_10786</name>
</gene>
<accession>A0A9Q8SX86</accession>
<protein>
    <submittedName>
        <fullName evidence="2">Uncharacterized protein</fullName>
    </submittedName>
</protein>
<feature type="region of interest" description="Disordered" evidence="1">
    <location>
        <begin position="375"/>
        <end position="421"/>
    </location>
</feature>
<feature type="compositionally biased region" description="Polar residues" evidence="1">
    <location>
        <begin position="702"/>
        <end position="712"/>
    </location>
</feature>
<evidence type="ECO:0000256" key="1">
    <source>
        <dbReference type="SAM" id="MobiDB-lite"/>
    </source>
</evidence>
<feature type="compositionally biased region" description="Polar residues" evidence="1">
    <location>
        <begin position="397"/>
        <end position="413"/>
    </location>
</feature>